<dbReference type="PANTHER" id="PTHR30385">
    <property type="entry name" value="SIGMA FACTOR F FLAGELLAR"/>
    <property type="match status" value="1"/>
</dbReference>
<dbReference type="EMBL" id="JBGFFE010000020">
    <property type="protein sequence ID" value="MEY8764363.1"/>
    <property type="molecule type" value="Genomic_DNA"/>
</dbReference>
<evidence type="ECO:0000259" key="5">
    <source>
        <dbReference type="Pfam" id="PF04542"/>
    </source>
</evidence>
<proteinExistence type="predicted"/>
<gene>
    <name evidence="6" type="ORF">AB8S09_12055</name>
</gene>
<comment type="caution">
    <text evidence="6">The sequence shown here is derived from an EMBL/GenBank/DDBJ whole genome shotgun (WGS) entry which is preliminary data.</text>
</comment>
<dbReference type="InterPro" id="IPR007627">
    <property type="entry name" value="RNA_pol_sigma70_r2"/>
</dbReference>
<reference evidence="6 7" key="1">
    <citation type="submission" date="2024-08" db="EMBL/GenBank/DDBJ databases">
        <title>Clostridium lapicellarii sp. nov., and Clostridium renhuaiense sp. nov., two species isolated from the mud in a fermentation cellar used for producing sauce-flavour Chinese liquors.</title>
        <authorList>
            <person name="Yang F."/>
            <person name="Wang H."/>
            <person name="Chen L.Q."/>
            <person name="Zhou N."/>
            <person name="Lu J.J."/>
            <person name="Pu X.X."/>
            <person name="Wan B."/>
            <person name="Wang L."/>
            <person name="Liu S.J."/>
        </authorList>
    </citation>
    <scope>NUCLEOTIDE SEQUENCE [LARGE SCALE GENOMIC DNA]</scope>
    <source>
        <strain evidence="6 7">MT-113</strain>
    </source>
</reference>
<dbReference type="SUPFAM" id="SSF88946">
    <property type="entry name" value="Sigma2 domain of RNA polymerase sigma factors"/>
    <property type="match status" value="1"/>
</dbReference>
<dbReference type="Pfam" id="PF04542">
    <property type="entry name" value="Sigma70_r2"/>
    <property type="match status" value="1"/>
</dbReference>
<sequence>MRYKFKPDYIMDKHSGETAGENHSLLKKIELENLLSRAKIRDKTALNEICRRFDGMVVNLASSFYIEGYTLEDMVQEGRLSLIKAVYKYDMNSKYHFSTYAAAAVKKNFYSKIRNSIKRKFCCSLYSITEDGIRFIDTLKSDEDIEEYLILGQQYDELWRAVGELSDKEKSAVVWYYMWEASLKEYALSQKISYKAAAARKRRAVARLKDIVNSAG</sequence>
<dbReference type="Proteomes" id="UP001565220">
    <property type="component" value="Unassembled WGS sequence"/>
</dbReference>
<dbReference type="RefSeq" id="WP_369869220.1">
    <property type="nucleotide sequence ID" value="NZ_JBGFFE010000020.1"/>
</dbReference>
<dbReference type="PANTHER" id="PTHR30385:SF1">
    <property type="entry name" value="RNA POLYMERASE SIGMA-H FACTOR"/>
    <property type="match status" value="1"/>
</dbReference>
<evidence type="ECO:0000256" key="3">
    <source>
        <dbReference type="ARBA" id="ARBA00023125"/>
    </source>
</evidence>
<accession>A0ABV4DZM2</accession>
<keyword evidence="7" id="KW-1185">Reference proteome</keyword>
<keyword evidence="1" id="KW-0805">Transcription regulation</keyword>
<keyword evidence="4" id="KW-0804">Transcription</keyword>
<dbReference type="InterPro" id="IPR013324">
    <property type="entry name" value="RNA_pol_sigma_r3/r4-like"/>
</dbReference>
<organism evidence="6 7">
    <name type="scientific">Clostridium lapidicellarium</name>
    <dbReference type="NCBI Taxonomy" id="3240931"/>
    <lineage>
        <taxon>Bacteria</taxon>
        <taxon>Bacillati</taxon>
        <taxon>Bacillota</taxon>
        <taxon>Clostridia</taxon>
        <taxon>Eubacteriales</taxon>
        <taxon>Clostridiaceae</taxon>
        <taxon>Clostridium</taxon>
    </lineage>
</organism>
<dbReference type="NCBIfam" id="TIGR02937">
    <property type="entry name" value="sigma70-ECF"/>
    <property type="match status" value="1"/>
</dbReference>
<dbReference type="InterPro" id="IPR036388">
    <property type="entry name" value="WH-like_DNA-bd_sf"/>
</dbReference>
<dbReference type="SUPFAM" id="SSF88659">
    <property type="entry name" value="Sigma3 and sigma4 domains of RNA polymerase sigma factors"/>
    <property type="match status" value="1"/>
</dbReference>
<evidence type="ECO:0000313" key="6">
    <source>
        <dbReference type="EMBL" id="MEY8764363.1"/>
    </source>
</evidence>
<keyword evidence="2" id="KW-0731">Sigma factor</keyword>
<evidence type="ECO:0000313" key="7">
    <source>
        <dbReference type="Proteomes" id="UP001565220"/>
    </source>
</evidence>
<evidence type="ECO:0000256" key="1">
    <source>
        <dbReference type="ARBA" id="ARBA00023015"/>
    </source>
</evidence>
<dbReference type="Gene3D" id="1.10.10.10">
    <property type="entry name" value="Winged helix-like DNA-binding domain superfamily/Winged helix DNA-binding domain"/>
    <property type="match status" value="1"/>
</dbReference>
<dbReference type="Gene3D" id="1.20.120.1810">
    <property type="match status" value="1"/>
</dbReference>
<feature type="domain" description="RNA polymerase sigma-70 region 2" evidence="5">
    <location>
        <begin position="52"/>
        <end position="115"/>
    </location>
</feature>
<evidence type="ECO:0000256" key="2">
    <source>
        <dbReference type="ARBA" id="ARBA00023082"/>
    </source>
</evidence>
<evidence type="ECO:0000256" key="4">
    <source>
        <dbReference type="ARBA" id="ARBA00023163"/>
    </source>
</evidence>
<keyword evidence="3" id="KW-0238">DNA-binding</keyword>
<dbReference type="InterPro" id="IPR013325">
    <property type="entry name" value="RNA_pol_sigma_r2"/>
</dbReference>
<protein>
    <submittedName>
        <fullName evidence="6">Sigma-70 family RNA polymerase sigma factor</fullName>
    </submittedName>
</protein>
<name>A0ABV4DZM2_9CLOT</name>
<dbReference type="InterPro" id="IPR014284">
    <property type="entry name" value="RNA_pol_sigma-70_dom"/>
</dbReference>